<keyword evidence="2" id="KW-0732">Signal</keyword>
<organism evidence="3 4">
    <name type="scientific">Vigna unguiculata</name>
    <name type="common">Cowpea</name>
    <dbReference type="NCBI Taxonomy" id="3917"/>
    <lineage>
        <taxon>Eukaryota</taxon>
        <taxon>Viridiplantae</taxon>
        <taxon>Streptophyta</taxon>
        <taxon>Embryophyta</taxon>
        <taxon>Tracheophyta</taxon>
        <taxon>Spermatophyta</taxon>
        <taxon>Magnoliopsida</taxon>
        <taxon>eudicotyledons</taxon>
        <taxon>Gunneridae</taxon>
        <taxon>Pentapetalae</taxon>
        <taxon>rosids</taxon>
        <taxon>fabids</taxon>
        <taxon>Fabales</taxon>
        <taxon>Fabaceae</taxon>
        <taxon>Papilionoideae</taxon>
        <taxon>50 kb inversion clade</taxon>
        <taxon>NPAAA clade</taxon>
        <taxon>indigoferoid/millettioid clade</taxon>
        <taxon>Phaseoleae</taxon>
        <taxon>Vigna</taxon>
    </lineage>
</organism>
<gene>
    <name evidence="3" type="ORF">DEO72_LG11g2513</name>
</gene>
<dbReference type="Proteomes" id="UP000501690">
    <property type="component" value="Linkage Group LG11"/>
</dbReference>
<evidence type="ECO:0000256" key="2">
    <source>
        <dbReference type="SAM" id="SignalP"/>
    </source>
</evidence>
<proteinExistence type="predicted"/>
<dbReference type="EMBL" id="CP039355">
    <property type="protein sequence ID" value="QCE15502.1"/>
    <property type="molecule type" value="Genomic_DNA"/>
</dbReference>
<keyword evidence="4" id="KW-1185">Reference proteome</keyword>
<name>A0A4D6NRB0_VIGUN</name>
<sequence>MHFSSLSLSLYNLLLQSPTTTTRSSATTLCCHCAAPATVSASRHRWLFLQGRDKLSPVALLRSTDLPPPRPPLRRCPIALGAVDASFSGRPRCRRDQAPTVHPAPARDGGGVRVLDLPRRVRRRREAEGSPWMRIQLPQRVR</sequence>
<evidence type="ECO:0000256" key="1">
    <source>
        <dbReference type="SAM" id="MobiDB-lite"/>
    </source>
</evidence>
<dbReference type="AlphaFoldDB" id="A0A4D6NRB0"/>
<feature type="chain" id="PRO_5020027626" evidence="2">
    <location>
        <begin position="17"/>
        <end position="142"/>
    </location>
</feature>
<evidence type="ECO:0000313" key="4">
    <source>
        <dbReference type="Proteomes" id="UP000501690"/>
    </source>
</evidence>
<evidence type="ECO:0000313" key="3">
    <source>
        <dbReference type="EMBL" id="QCE15502.1"/>
    </source>
</evidence>
<reference evidence="3 4" key="1">
    <citation type="submission" date="2019-04" db="EMBL/GenBank/DDBJ databases">
        <title>An improved genome assembly and genetic linkage map for asparagus bean, Vigna unguiculata ssp. sesquipedialis.</title>
        <authorList>
            <person name="Xia Q."/>
            <person name="Zhang R."/>
            <person name="Dong Y."/>
        </authorList>
    </citation>
    <scope>NUCLEOTIDE SEQUENCE [LARGE SCALE GENOMIC DNA]</scope>
    <source>
        <tissue evidence="3">Leaf</tissue>
    </source>
</reference>
<feature type="signal peptide" evidence="2">
    <location>
        <begin position="1"/>
        <end position="16"/>
    </location>
</feature>
<accession>A0A4D6NRB0</accession>
<protein>
    <submittedName>
        <fullName evidence="3">Uncharacterized protein</fullName>
    </submittedName>
</protein>
<feature type="region of interest" description="Disordered" evidence="1">
    <location>
        <begin position="89"/>
        <end position="112"/>
    </location>
</feature>